<feature type="domain" description="WRKY" evidence="7">
    <location>
        <begin position="203"/>
        <end position="268"/>
    </location>
</feature>
<keyword evidence="3" id="KW-0238">DNA-binding</keyword>
<protein>
    <submittedName>
        <fullName evidence="8">WRKY transcription factor 28</fullName>
    </submittedName>
</protein>
<keyword evidence="2" id="KW-0805">Transcription regulation</keyword>
<dbReference type="AlphaFoldDB" id="A0AAW2KLC2"/>
<gene>
    <name evidence="8" type="ORF">Sradi_6088800</name>
</gene>
<dbReference type="PANTHER" id="PTHR31221">
    <property type="entry name" value="WRKY TRANSCRIPTION FACTOR PROTEIN 1-RELATED"/>
    <property type="match status" value="1"/>
</dbReference>
<feature type="region of interest" description="Disordered" evidence="6">
    <location>
        <begin position="130"/>
        <end position="163"/>
    </location>
</feature>
<accession>A0AAW2KLC2</accession>
<comment type="subcellular location">
    <subcellularLocation>
        <location evidence="1">Nucleus</location>
    </subcellularLocation>
</comment>
<dbReference type="FunFam" id="2.20.25.80:FF:000003">
    <property type="entry name" value="WRKY transcription factor 57"/>
    <property type="match status" value="1"/>
</dbReference>
<evidence type="ECO:0000256" key="4">
    <source>
        <dbReference type="ARBA" id="ARBA00023163"/>
    </source>
</evidence>
<dbReference type="SUPFAM" id="SSF118290">
    <property type="entry name" value="WRKY DNA-binding domain"/>
    <property type="match status" value="1"/>
</dbReference>
<evidence type="ECO:0000256" key="5">
    <source>
        <dbReference type="ARBA" id="ARBA00023242"/>
    </source>
</evidence>
<evidence type="ECO:0000256" key="6">
    <source>
        <dbReference type="SAM" id="MobiDB-lite"/>
    </source>
</evidence>
<evidence type="ECO:0000256" key="2">
    <source>
        <dbReference type="ARBA" id="ARBA00023015"/>
    </source>
</evidence>
<dbReference type="GO" id="GO:0005634">
    <property type="term" value="C:nucleus"/>
    <property type="evidence" value="ECO:0007669"/>
    <property type="project" value="UniProtKB-SubCell"/>
</dbReference>
<dbReference type="GO" id="GO:0003700">
    <property type="term" value="F:DNA-binding transcription factor activity"/>
    <property type="evidence" value="ECO:0007669"/>
    <property type="project" value="InterPro"/>
</dbReference>
<dbReference type="InterPro" id="IPR036576">
    <property type="entry name" value="WRKY_dom_sf"/>
</dbReference>
<dbReference type="GO" id="GO:0043565">
    <property type="term" value="F:sequence-specific DNA binding"/>
    <property type="evidence" value="ECO:0007669"/>
    <property type="project" value="InterPro"/>
</dbReference>
<dbReference type="PROSITE" id="PS50811">
    <property type="entry name" value="WRKY"/>
    <property type="match status" value="1"/>
</dbReference>
<dbReference type="Pfam" id="PF03106">
    <property type="entry name" value="WRKY"/>
    <property type="match status" value="1"/>
</dbReference>
<dbReference type="PANTHER" id="PTHR31221:SF358">
    <property type="entry name" value="WRKY TRANSCRIPTION FACTOR 71"/>
    <property type="match status" value="1"/>
</dbReference>
<comment type="caution">
    <text evidence="8">The sequence shown here is derived from an EMBL/GenBank/DDBJ whole genome shotgun (WGS) entry which is preliminary data.</text>
</comment>
<evidence type="ECO:0000256" key="3">
    <source>
        <dbReference type="ARBA" id="ARBA00023125"/>
    </source>
</evidence>
<reference evidence="8" key="2">
    <citation type="journal article" date="2024" name="Plant">
        <title>Genomic evolution and insights into agronomic trait innovations of Sesamum species.</title>
        <authorList>
            <person name="Miao H."/>
            <person name="Wang L."/>
            <person name="Qu L."/>
            <person name="Liu H."/>
            <person name="Sun Y."/>
            <person name="Le M."/>
            <person name="Wang Q."/>
            <person name="Wei S."/>
            <person name="Zheng Y."/>
            <person name="Lin W."/>
            <person name="Duan Y."/>
            <person name="Cao H."/>
            <person name="Xiong S."/>
            <person name="Wang X."/>
            <person name="Wei L."/>
            <person name="Li C."/>
            <person name="Ma Q."/>
            <person name="Ju M."/>
            <person name="Zhao R."/>
            <person name="Li G."/>
            <person name="Mu C."/>
            <person name="Tian Q."/>
            <person name="Mei H."/>
            <person name="Zhang T."/>
            <person name="Gao T."/>
            <person name="Zhang H."/>
        </authorList>
    </citation>
    <scope>NUCLEOTIDE SEQUENCE</scope>
    <source>
        <strain evidence="8">G02</strain>
    </source>
</reference>
<evidence type="ECO:0000256" key="1">
    <source>
        <dbReference type="ARBA" id="ARBA00004123"/>
    </source>
</evidence>
<dbReference type="InterPro" id="IPR003657">
    <property type="entry name" value="WRKY_dom"/>
</dbReference>
<feature type="compositionally biased region" description="Polar residues" evidence="6">
    <location>
        <begin position="137"/>
        <end position="146"/>
    </location>
</feature>
<keyword evidence="5" id="KW-0539">Nucleus</keyword>
<organism evidence="8">
    <name type="scientific">Sesamum radiatum</name>
    <name type="common">Black benniseed</name>
    <dbReference type="NCBI Taxonomy" id="300843"/>
    <lineage>
        <taxon>Eukaryota</taxon>
        <taxon>Viridiplantae</taxon>
        <taxon>Streptophyta</taxon>
        <taxon>Embryophyta</taxon>
        <taxon>Tracheophyta</taxon>
        <taxon>Spermatophyta</taxon>
        <taxon>Magnoliopsida</taxon>
        <taxon>eudicotyledons</taxon>
        <taxon>Gunneridae</taxon>
        <taxon>Pentapetalae</taxon>
        <taxon>asterids</taxon>
        <taxon>lamiids</taxon>
        <taxon>Lamiales</taxon>
        <taxon>Pedaliaceae</taxon>
        <taxon>Sesamum</taxon>
    </lineage>
</organism>
<proteinExistence type="predicted"/>
<evidence type="ECO:0000259" key="7">
    <source>
        <dbReference type="PROSITE" id="PS50811"/>
    </source>
</evidence>
<name>A0AAW2KLC2_SESRA</name>
<feature type="compositionally biased region" description="Basic and acidic residues" evidence="6">
    <location>
        <begin position="154"/>
        <end position="163"/>
    </location>
</feature>
<reference evidence="8" key="1">
    <citation type="submission" date="2020-06" db="EMBL/GenBank/DDBJ databases">
        <authorList>
            <person name="Li T."/>
            <person name="Hu X."/>
            <person name="Zhang T."/>
            <person name="Song X."/>
            <person name="Zhang H."/>
            <person name="Dai N."/>
            <person name="Sheng W."/>
            <person name="Hou X."/>
            <person name="Wei L."/>
        </authorList>
    </citation>
    <scope>NUCLEOTIDE SEQUENCE</scope>
    <source>
        <strain evidence="8">G02</strain>
        <tissue evidence="8">Leaf</tissue>
    </source>
</reference>
<dbReference type="InterPro" id="IPR044810">
    <property type="entry name" value="WRKY_plant"/>
</dbReference>
<dbReference type="Gene3D" id="2.20.25.80">
    <property type="entry name" value="WRKY domain"/>
    <property type="match status" value="1"/>
</dbReference>
<evidence type="ECO:0000313" key="8">
    <source>
        <dbReference type="EMBL" id="KAL0306715.1"/>
    </source>
</evidence>
<keyword evidence="4" id="KW-0804">Transcription</keyword>
<sequence>MSEQTKDAAHDHHSMLLSQGFPSFPTTTTTTHDHHLLNYSHYPPFMMYHDLQNPTTHQFDHTHHHHNPPHDHDLCSLFLQASADYITTAPSTPFHLSSNNCSSSEVAVCNNNKNCNGSNSHEVVIRDIATENPPTPNSWRSFSSPEAGSPDEDSSSKGKKDLQLKVCEGGDIGKSKKLKVGKTKEEEEKKKQREARFAFMTKSEVDNLEDGYRWRKYGQKAVKNSSFPRSYYRCTSQKCSVKKRIERSHEDPSVVITTYEGQHNHHSPATIRGGAAAAFLAPSLFSPPPPAFPIFPQVDLFSPSTTAQQYSQQQQPQLPDHHHYSLFPDMLSSFLQNPHDP</sequence>
<dbReference type="SMART" id="SM00774">
    <property type="entry name" value="WRKY"/>
    <property type="match status" value="1"/>
</dbReference>
<dbReference type="EMBL" id="JACGWJ010000028">
    <property type="protein sequence ID" value="KAL0306715.1"/>
    <property type="molecule type" value="Genomic_DNA"/>
</dbReference>